<keyword evidence="7" id="KW-0798">TonB box</keyword>
<evidence type="ECO:0000256" key="9">
    <source>
        <dbReference type="ARBA" id="ARBA00023237"/>
    </source>
</evidence>
<dbReference type="Gene3D" id="2.40.170.20">
    <property type="entry name" value="TonB-dependent receptor, beta-barrel domain"/>
    <property type="match status" value="1"/>
</dbReference>
<dbReference type="InterPro" id="IPR036942">
    <property type="entry name" value="Beta-barrel_TonB_sf"/>
</dbReference>
<evidence type="ECO:0000259" key="11">
    <source>
        <dbReference type="Pfam" id="PF07715"/>
    </source>
</evidence>
<dbReference type="Pfam" id="PF13715">
    <property type="entry name" value="CarbopepD_reg_2"/>
    <property type="match status" value="1"/>
</dbReference>
<keyword evidence="6" id="KW-0406">Ion transport</keyword>
<dbReference type="GO" id="GO:0009279">
    <property type="term" value="C:cell outer membrane"/>
    <property type="evidence" value="ECO:0007669"/>
    <property type="project" value="UniProtKB-SubCell"/>
</dbReference>
<keyword evidence="3" id="KW-0410">Iron transport</keyword>
<dbReference type="InterPro" id="IPR000531">
    <property type="entry name" value="Beta-barrel_TonB"/>
</dbReference>
<sequence length="721" mass="80663">MKQFILLLFPLFFLYPQITGTVIDAETKEPLSGVNITSGNFGTASDNDGHFTLDVPSEEKVTFSHIGYSIISINAFDGMIVKLTDIILQSQEIVVRAGLKEKSLQRSTASVTVIDAISIKRTDGSHFHDVIGSIPNFNAAGGTSRPRYFQIRGIGERSHYFSEGPPNFSVGFVMDDIDLSGMGMAGFLYDLEQIEVFKGPQSAIYGPNALAGLISMRSQEPTKSYDAHIRFSGGSDNIQRFNGMYNVPLGKSFALRVTFGLDTGDGFRTNKSLEEIRKNTNGRKENIIREKLLFTPNKNFRAVLTAFEAKLDNKYDAWAPDNNKDLFTYTNQKGIDSQATDAFSLRTNYSQNKLNATLIVSQSETDLVHAYDGDWGNDDYWLQPPYYFDPNITYWNYEFYDSTARNRLNKTIEGRIRYGDIVVGYYAKSLLEKDDANGWLYGGDASSATSQFDFNVSAVYTQVEKKLFNKFVLLATVRKETNSIKYEGKANYYGEPLDFVSFNMKHNLWGGKFALQYFTNDNLNLYASVSRGYKAGGVNQHPLLASENRPYNPEFMTSFEIGLRRYAEKSTLHLSAFLAKRIDQQVYISSQQQEGDPNSFVFYTSNATTGSLNGLELEGTFQLSSALSFTGSLGILNTHVDAFAFESDSSVTSTLGDRSAAHAPKYSFNIAMDFGQDEGIFARVELSGKDKFYFSDSHNEISNPYQLLNGHVGYNFGNWSV</sequence>
<reference evidence="12" key="1">
    <citation type="submission" date="2018-05" db="EMBL/GenBank/DDBJ databases">
        <authorList>
            <person name="Lanie J.A."/>
            <person name="Ng W.-L."/>
            <person name="Kazmierczak K.M."/>
            <person name="Andrzejewski T.M."/>
            <person name="Davidsen T.M."/>
            <person name="Wayne K.J."/>
            <person name="Tettelin H."/>
            <person name="Glass J.I."/>
            <person name="Rusch D."/>
            <person name="Podicherti R."/>
            <person name="Tsui H.-C.T."/>
            <person name="Winkler M.E."/>
        </authorList>
    </citation>
    <scope>NUCLEOTIDE SEQUENCE</scope>
</reference>
<keyword evidence="9" id="KW-0998">Cell outer membrane</keyword>
<protein>
    <recommendedName>
        <fullName evidence="13">TonB-dependent receptor plug domain-containing protein</fullName>
    </recommendedName>
</protein>
<organism evidence="12">
    <name type="scientific">marine metagenome</name>
    <dbReference type="NCBI Taxonomy" id="408172"/>
    <lineage>
        <taxon>unclassified sequences</taxon>
        <taxon>metagenomes</taxon>
        <taxon>ecological metagenomes</taxon>
    </lineage>
</organism>
<dbReference type="GO" id="GO:0006826">
    <property type="term" value="P:iron ion transport"/>
    <property type="evidence" value="ECO:0007669"/>
    <property type="project" value="UniProtKB-KW"/>
</dbReference>
<keyword evidence="5" id="KW-0408">Iron</keyword>
<dbReference type="InterPro" id="IPR008969">
    <property type="entry name" value="CarboxyPept-like_regulatory"/>
</dbReference>
<dbReference type="InterPro" id="IPR012910">
    <property type="entry name" value="Plug_dom"/>
</dbReference>
<name>A0A381Y267_9ZZZZ</name>
<evidence type="ECO:0000256" key="4">
    <source>
        <dbReference type="ARBA" id="ARBA00022692"/>
    </source>
</evidence>
<evidence type="ECO:0008006" key="13">
    <source>
        <dbReference type="Google" id="ProtNLM"/>
    </source>
</evidence>
<keyword evidence="8" id="KW-0472">Membrane</keyword>
<dbReference type="InterPro" id="IPR039426">
    <property type="entry name" value="TonB-dep_rcpt-like"/>
</dbReference>
<evidence type="ECO:0000313" key="12">
    <source>
        <dbReference type="EMBL" id="SVA70792.1"/>
    </source>
</evidence>
<evidence type="ECO:0000256" key="2">
    <source>
        <dbReference type="ARBA" id="ARBA00022448"/>
    </source>
</evidence>
<evidence type="ECO:0000259" key="10">
    <source>
        <dbReference type="Pfam" id="PF00593"/>
    </source>
</evidence>
<evidence type="ECO:0000256" key="3">
    <source>
        <dbReference type="ARBA" id="ARBA00022496"/>
    </source>
</evidence>
<dbReference type="AlphaFoldDB" id="A0A381Y267"/>
<dbReference type="PANTHER" id="PTHR32552">
    <property type="entry name" value="FERRICHROME IRON RECEPTOR-RELATED"/>
    <property type="match status" value="1"/>
</dbReference>
<dbReference type="Pfam" id="PF07715">
    <property type="entry name" value="Plug"/>
    <property type="match status" value="1"/>
</dbReference>
<feature type="domain" description="TonB-dependent receptor-like beta-barrel" evidence="10">
    <location>
        <begin position="308"/>
        <end position="721"/>
    </location>
</feature>
<feature type="non-terminal residue" evidence="12">
    <location>
        <position position="721"/>
    </location>
</feature>
<evidence type="ECO:0000256" key="5">
    <source>
        <dbReference type="ARBA" id="ARBA00023004"/>
    </source>
</evidence>
<feature type="domain" description="TonB-dependent receptor plug" evidence="11">
    <location>
        <begin position="104"/>
        <end position="212"/>
    </location>
</feature>
<evidence type="ECO:0000256" key="8">
    <source>
        <dbReference type="ARBA" id="ARBA00023136"/>
    </source>
</evidence>
<evidence type="ECO:0000256" key="7">
    <source>
        <dbReference type="ARBA" id="ARBA00023077"/>
    </source>
</evidence>
<comment type="subcellular location">
    <subcellularLocation>
        <location evidence="1">Cell outer membrane</location>
        <topology evidence="1">Multi-pass membrane protein</topology>
    </subcellularLocation>
</comment>
<keyword evidence="2" id="KW-0813">Transport</keyword>
<keyword evidence="4" id="KW-0812">Transmembrane</keyword>
<dbReference type="Pfam" id="PF00593">
    <property type="entry name" value="TonB_dep_Rec_b-barrel"/>
    <property type="match status" value="1"/>
</dbReference>
<evidence type="ECO:0000256" key="1">
    <source>
        <dbReference type="ARBA" id="ARBA00004571"/>
    </source>
</evidence>
<dbReference type="Gene3D" id="2.60.40.1120">
    <property type="entry name" value="Carboxypeptidase-like, regulatory domain"/>
    <property type="match status" value="1"/>
</dbReference>
<dbReference type="PANTHER" id="PTHR32552:SF81">
    <property type="entry name" value="TONB-DEPENDENT OUTER MEMBRANE RECEPTOR"/>
    <property type="match status" value="1"/>
</dbReference>
<proteinExistence type="predicted"/>
<accession>A0A381Y267</accession>
<dbReference type="SUPFAM" id="SSF56935">
    <property type="entry name" value="Porins"/>
    <property type="match status" value="1"/>
</dbReference>
<evidence type="ECO:0000256" key="6">
    <source>
        <dbReference type="ARBA" id="ARBA00023065"/>
    </source>
</evidence>
<dbReference type="EMBL" id="UINC01017143">
    <property type="protein sequence ID" value="SVA70792.1"/>
    <property type="molecule type" value="Genomic_DNA"/>
</dbReference>
<dbReference type="PROSITE" id="PS52016">
    <property type="entry name" value="TONB_DEPENDENT_REC_3"/>
    <property type="match status" value="1"/>
</dbReference>
<gene>
    <name evidence="12" type="ORF">METZ01_LOCUS123646</name>
</gene>
<dbReference type="SUPFAM" id="SSF49464">
    <property type="entry name" value="Carboxypeptidase regulatory domain-like"/>
    <property type="match status" value="1"/>
</dbReference>